<accession>A0ABU4HPF0</accession>
<dbReference type="InterPro" id="IPR001206">
    <property type="entry name" value="Diacylglycerol_kinase_cat_dom"/>
</dbReference>
<dbReference type="Gene3D" id="3.40.50.10330">
    <property type="entry name" value="Probable inorganic polyphosphate/atp-NAD kinase, domain 1"/>
    <property type="match status" value="1"/>
</dbReference>
<evidence type="ECO:0000313" key="4">
    <source>
        <dbReference type="EMBL" id="MDW5595166.1"/>
    </source>
</evidence>
<feature type="domain" description="DAGKc" evidence="3">
    <location>
        <begin position="20"/>
        <end position="152"/>
    </location>
</feature>
<evidence type="ECO:0000256" key="1">
    <source>
        <dbReference type="ARBA" id="ARBA00001946"/>
    </source>
</evidence>
<dbReference type="PANTHER" id="PTHR12358:SF54">
    <property type="entry name" value="SPHINGOSINE KINASE RELATED PROTEIN"/>
    <property type="match status" value="1"/>
</dbReference>
<proteinExistence type="inferred from homology"/>
<evidence type="ECO:0000256" key="2">
    <source>
        <dbReference type="ARBA" id="ARBA00005983"/>
    </source>
</evidence>
<reference evidence="5" key="1">
    <citation type="submission" date="2023-07" db="EMBL/GenBank/DDBJ databases">
        <title>Conexibacter stalactiti sp. nov., isolated from stalactites in a lava cave and emended description of the genus Conexibacter.</title>
        <authorList>
            <person name="Lee S.D."/>
        </authorList>
    </citation>
    <scope>NUCLEOTIDE SEQUENCE [LARGE SCALE GENOMIC DNA]</scope>
    <source>
        <strain evidence="5">KCTC 39840</strain>
    </source>
</reference>
<sequence length="326" mass="35371">MTATTFDALERLAGTMGSTKPSKRMLVIVNPYATTVSDRLKHLVVYALQGRYQVDSVETEARGHATELCREAAQEGYDVVCAFGGDGTVNEAANGLTGSGTPLTCLPGGSTNVFARILGIPNDVVDATEHMLRLADDWRPRPIDLGIVNERRFLFTAGIGLDASVTRRVDARPRLKARFGPWFYASAAVGAFTKDYVVRPPKLVAEIGGETIDGVTAMVQNTMPYTYFARRPIELAEGVELDDGTLAGVVLKRASLLDMPTVTFRALSASARIVKHRRVSGFSGVEELTIRSRDERELPLQVDGDYLGFVPEATFGVDHHGLQIVA</sequence>
<keyword evidence="4" id="KW-0418">Kinase</keyword>
<evidence type="ECO:0000313" key="5">
    <source>
        <dbReference type="Proteomes" id="UP001284601"/>
    </source>
</evidence>
<protein>
    <submittedName>
        <fullName evidence="4">Diacylglycerol kinase family protein</fullName>
    </submittedName>
</protein>
<comment type="similarity">
    <text evidence="2">Belongs to the diacylglycerol/lipid kinase family.</text>
</comment>
<keyword evidence="5" id="KW-1185">Reference proteome</keyword>
<organism evidence="4 5">
    <name type="scientific">Conexibacter stalactiti</name>
    <dbReference type="NCBI Taxonomy" id="1940611"/>
    <lineage>
        <taxon>Bacteria</taxon>
        <taxon>Bacillati</taxon>
        <taxon>Actinomycetota</taxon>
        <taxon>Thermoleophilia</taxon>
        <taxon>Solirubrobacterales</taxon>
        <taxon>Conexibacteraceae</taxon>
        <taxon>Conexibacter</taxon>
    </lineage>
</organism>
<dbReference type="InterPro" id="IPR050187">
    <property type="entry name" value="Lipid_Phosphate_FormReg"/>
</dbReference>
<dbReference type="Pfam" id="PF00781">
    <property type="entry name" value="DAGK_cat"/>
    <property type="match status" value="1"/>
</dbReference>
<evidence type="ECO:0000259" key="3">
    <source>
        <dbReference type="PROSITE" id="PS50146"/>
    </source>
</evidence>
<dbReference type="EMBL" id="JAWSTH010000028">
    <property type="protein sequence ID" value="MDW5595166.1"/>
    <property type="molecule type" value="Genomic_DNA"/>
</dbReference>
<dbReference type="PANTHER" id="PTHR12358">
    <property type="entry name" value="SPHINGOSINE KINASE"/>
    <property type="match status" value="1"/>
</dbReference>
<dbReference type="GO" id="GO:0016301">
    <property type="term" value="F:kinase activity"/>
    <property type="evidence" value="ECO:0007669"/>
    <property type="project" value="UniProtKB-KW"/>
</dbReference>
<dbReference type="PROSITE" id="PS50146">
    <property type="entry name" value="DAGK"/>
    <property type="match status" value="1"/>
</dbReference>
<gene>
    <name evidence="4" type="ORF">R7226_12515</name>
</gene>
<dbReference type="InterPro" id="IPR016064">
    <property type="entry name" value="NAD/diacylglycerol_kinase_sf"/>
</dbReference>
<dbReference type="InterPro" id="IPR017438">
    <property type="entry name" value="ATP-NAD_kinase_N"/>
</dbReference>
<dbReference type="Gene3D" id="2.60.200.40">
    <property type="match status" value="1"/>
</dbReference>
<comment type="caution">
    <text evidence="4">The sequence shown here is derived from an EMBL/GenBank/DDBJ whole genome shotgun (WGS) entry which is preliminary data.</text>
</comment>
<keyword evidence="4" id="KW-0808">Transferase</keyword>
<dbReference type="SMART" id="SM00046">
    <property type="entry name" value="DAGKc"/>
    <property type="match status" value="1"/>
</dbReference>
<dbReference type="RefSeq" id="WP_318597503.1">
    <property type="nucleotide sequence ID" value="NZ_JAWSTH010000028.1"/>
</dbReference>
<name>A0ABU4HPF0_9ACTN</name>
<dbReference type="Proteomes" id="UP001284601">
    <property type="component" value="Unassembled WGS sequence"/>
</dbReference>
<comment type="cofactor">
    <cofactor evidence="1">
        <name>Mg(2+)</name>
        <dbReference type="ChEBI" id="CHEBI:18420"/>
    </cofactor>
</comment>
<dbReference type="SUPFAM" id="SSF111331">
    <property type="entry name" value="NAD kinase/diacylglycerol kinase-like"/>
    <property type="match status" value="1"/>
</dbReference>